<dbReference type="AlphaFoldDB" id="A0A167FTM2"/>
<dbReference type="EMBL" id="KV417363">
    <property type="protein sequence ID" value="KZO89833.1"/>
    <property type="molecule type" value="Genomic_DNA"/>
</dbReference>
<name>A0A167FTM2_CALVF</name>
<evidence type="ECO:0000313" key="3">
    <source>
        <dbReference type="Proteomes" id="UP000076738"/>
    </source>
</evidence>
<proteinExistence type="predicted"/>
<keyword evidence="1" id="KW-0812">Transmembrane</keyword>
<gene>
    <name evidence="2" type="ORF">CALVIDRAFT_438013</name>
</gene>
<feature type="transmembrane region" description="Helical" evidence="1">
    <location>
        <begin position="71"/>
        <end position="97"/>
    </location>
</feature>
<keyword evidence="1" id="KW-1133">Transmembrane helix</keyword>
<keyword evidence="3" id="KW-1185">Reference proteome</keyword>
<organism evidence="2 3">
    <name type="scientific">Calocera viscosa (strain TUFC12733)</name>
    <dbReference type="NCBI Taxonomy" id="1330018"/>
    <lineage>
        <taxon>Eukaryota</taxon>
        <taxon>Fungi</taxon>
        <taxon>Dikarya</taxon>
        <taxon>Basidiomycota</taxon>
        <taxon>Agaricomycotina</taxon>
        <taxon>Dacrymycetes</taxon>
        <taxon>Dacrymycetales</taxon>
        <taxon>Dacrymycetaceae</taxon>
        <taxon>Calocera</taxon>
    </lineage>
</organism>
<sequence>MRDSIDPGCLSDVCCAWRSQPAAVQAVQVLRHNQVHPPELSGNMAGTSQEEDRASTMYDPKRARRLPLILFLRRFSLSTVGLLALRGALVGLVWLALNVETLLWSGDALSWFVAGRPPRLGPSLLPRQ</sequence>
<accession>A0A167FTM2</accession>
<reference evidence="2 3" key="1">
    <citation type="journal article" date="2016" name="Mol. Biol. Evol.">
        <title>Comparative Genomics of Early-Diverging Mushroom-Forming Fungi Provides Insights into the Origins of Lignocellulose Decay Capabilities.</title>
        <authorList>
            <person name="Nagy L.G."/>
            <person name="Riley R."/>
            <person name="Tritt A."/>
            <person name="Adam C."/>
            <person name="Daum C."/>
            <person name="Floudas D."/>
            <person name="Sun H."/>
            <person name="Yadav J.S."/>
            <person name="Pangilinan J."/>
            <person name="Larsson K.H."/>
            <person name="Matsuura K."/>
            <person name="Barry K."/>
            <person name="Labutti K."/>
            <person name="Kuo R."/>
            <person name="Ohm R.A."/>
            <person name="Bhattacharya S.S."/>
            <person name="Shirouzu T."/>
            <person name="Yoshinaga Y."/>
            <person name="Martin F.M."/>
            <person name="Grigoriev I.V."/>
            <person name="Hibbett D.S."/>
        </authorList>
    </citation>
    <scope>NUCLEOTIDE SEQUENCE [LARGE SCALE GENOMIC DNA]</scope>
    <source>
        <strain evidence="2 3">TUFC12733</strain>
    </source>
</reference>
<protein>
    <submittedName>
        <fullName evidence="2">Uncharacterized protein</fullName>
    </submittedName>
</protein>
<evidence type="ECO:0000256" key="1">
    <source>
        <dbReference type="SAM" id="Phobius"/>
    </source>
</evidence>
<dbReference type="Proteomes" id="UP000076738">
    <property type="component" value="Unassembled WGS sequence"/>
</dbReference>
<evidence type="ECO:0000313" key="2">
    <source>
        <dbReference type="EMBL" id="KZO89833.1"/>
    </source>
</evidence>
<keyword evidence="1" id="KW-0472">Membrane</keyword>